<evidence type="ECO:0000313" key="2">
    <source>
        <dbReference type="Proteomes" id="UP000182192"/>
    </source>
</evidence>
<evidence type="ECO:0000313" key="1">
    <source>
        <dbReference type="EMBL" id="SFD13922.1"/>
    </source>
</evidence>
<proteinExistence type="predicted"/>
<dbReference type="InterPro" id="IPR053139">
    <property type="entry name" value="Surface_bspA-like"/>
</dbReference>
<dbReference type="SUPFAM" id="SSF52058">
    <property type="entry name" value="L domain-like"/>
    <property type="match status" value="1"/>
</dbReference>
<dbReference type="PANTHER" id="PTHR45661:SF3">
    <property type="entry name" value="IG-LIKE DOMAIN-CONTAINING PROTEIN"/>
    <property type="match status" value="1"/>
</dbReference>
<dbReference type="AlphaFoldDB" id="A0A1I1PW92"/>
<dbReference type="EMBL" id="FOKQ01000038">
    <property type="protein sequence ID" value="SFD13922.1"/>
    <property type="molecule type" value="Genomic_DNA"/>
</dbReference>
<dbReference type="InterPro" id="IPR026906">
    <property type="entry name" value="LRR_5"/>
</dbReference>
<dbReference type="Pfam" id="PF13306">
    <property type="entry name" value="LRR_5"/>
    <property type="match status" value="1"/>
</dbReference>
<dbReference type="PANTHER" id="PTHR45661">
    <property type="entry name" value="SURFACE ANTIGEN"/>
    <property type="match status" value="1"/>
</dbReference>
<dbReference type="Gene3D" id="3.80.10.10">
    <property type="entry name" value="Ribonuclease Inhibitor"/>
    <property type="match status" value="1"/>
</dbReference>
<reference evidence="1 2" key="1">
    <citation type="submission" date="2016-10" db="EMBL/GenBank/DDBJ databases">
        <authorList>
            <person name="de Groot N.N."/>
        </authorList>
    </citation>
    <scope>NUCLEOTIDE SEQUENCE [LARGE SCALE GENOMIC DNA]</scope>
    <source>
        <strain evidence="1 2">AR67</strain>
    </source>
</reference>
<accession>A0A1I1PW92</accession>
<organism evidence="1 2">
    <name type="scientific">Ruminococcus albus</name>
    <dbReference type="NCBI Taxonomy" id="1264"/>
    <lineage>
        <taxon>Bacteria</taxon>
        <taxon>Bacillati</taxon>
        <taxon>Bacillota</taxon>
        <taxon>Clostridia</taxon>
        <taxon>Eubacteriales</taxon>
        <taxon>Oscillospiraceae</taxon>
        <taxon>Ruminococcus</taxon>
    </lineage>
</organism>
<dbReference type="InterPro" id="IPR032675">
    <property type="entry name" value="LRR_dom_sf"/>
</dbReference>
<protein>
    <submittedName>
        <fullName evidence="1">Leucine rich repeat-containing protein</fullName>
    </submittedName>
</protein>
<dbReference type="OrthoDB" id="1819527at2"/>
<gene>
    <name evidence="1" type="ORF">SAMN02910406_03202</name>
</gene>
<name>A0A1I1PW92_RUMAL</name>
<sequence>MKSKKIISGLLALTFVIGGAVIPGAVINNSVVASASTFDRREVLIYGDYEYALLNDGTVEIARYMGLDAKEVEIPAEINGAVVTSIGSSAFSAKSSIVSIKMPDSITAICSDAFAYCTHLSDIKLSVNLTTIGSYAFCSCTSLKSIEIPKSVTYLGWFPFSETRSSLVFNCYKGSIIENYALNNHRHFKILDAEDKTEFPVLNEVQFNTKYHQFRMKWTEVEGAEEYAIAVYLAGKWRVQKQGIPADTTTYTSPKKTDQLQPKAYKVAIGAKINGKWDKVNAINNAFEILV</sequence>
<dbReference type="Proteomes" id="UP000182192">
    <property type="component" value="Unassembled WGS sequence"/>
</dbReference>
<dbReference type="RefSeq" id="WP_074962995.1">
    <property type="nucleotide sequence ID" value="NZ_FOKQ01000038.1"/>
</dbReference>